<sequence>MTDSVASERGVTTELRSLARDHTLAPERRAAAILHSFDVDRRVMEAQTSLAAADLRLLWLLSDGRPRTQRDISTELSLEQSTVNRQVNAALRAGHLRRDAAESGAAVLSATSQGRRRYESDVEALMGLMGTALQALGDEAEQFLVSLATFVEAYRAAMPHARDH</sequence>
<accession>A0A916T0C2</accession>
<dbReference type="AlphaFoldDB" id="A0A916T0C2"/>
<reference evidence="1" key="1">
    <citation type="journal article" date="2014" name="Int. J. Syst. Evol. Microbiol.">
        <title>Complete genome sequence of Corynebacterium casei LMG S-19264T (=DSM 44701T), isolated from a smear-ripened cheese.</title>
        <authorList>
            <consortium name="US DOE Joint Genome Institute (JGI-PGF)"/>
            <person name="Walter F."/>
            <person name="Albersmeier A."/>
            <person name="Kalinowski J."/>
            <person name="Ruckert C."/>
        </authorList>
    </citation>
    <scope>NUCLEOTIDE SEQUENCE</scope>
    <source>
        <strain evidence="1">CGMCC 1.15085</strain>
    </source>
</reference>
<dbReference type="InterPro" id="IPR036390">
    <property type="entry name" value="WH_DNA-bd_sf"/>
</dbReference>
<evidence type="ECO:0008006" key="3">
    <source>
        <dbReference type="Google" id="ProtNLM"/>
    </source>
</evidence>
<keyword evidence="2" id="KW-1185">Reference proteome</keyword>
<comment type="caution">
    <text evidence="1">The sequence shown here is derived from an EMBL/GenBank/DDBJ whole genome shotgun (WGS) entry which is preliminary data.</text>
</comment>
<dbReference type="RefSeq" id="WP_188836292.1">
    <property type="nucleotide sequence ID" value="NZ_BMHI01000002.1"/>
</dbReference>
<evidence type="ECO:0000313" key="1">
    <source>
        <dbReference type="EMBL" id="GGB25505.1"/>
    </source>
</evidence>
<dbReference type="Proteomes" id="UP000636793">
    <property type="component" value="Unassembled WGS sequence"/>
</dbReference>
<reference evidence="1" key="2">
    <citation type="submission" date="2020-09" db="EMBL/GenBank/DDBJ databases">
        <authorList>
            <person name="Sun Q."/>
            <person name="Zhou Y."/>
        </authorList>
    </citation>
    <scope>NUCLEOTIDE SEQUENCE</scope>
    <source>
        <strain evidence="1">CGMCC 1.15085</strain>
    </source>
</reference>
<dbReference type="EMBL" id="BMHI01000002">
    <property type="protein sequence ID" value="GGB25505.1"/>
    <property type="molecule type" value="Genomic_DNA"/>
</dbReference>
<dbReference type="SUPFAM" id="SSF46785">
    <property type="entry name" value="Winged helix' DNA-binding domain"/>
    <property type="match status" value="1"/>
</dbReference>
<protein>
    <recommendedName>
        <fullName evidence="3">MarR family transcriptional regulator</fullName>
    </recommendedName>
</protein>
<dbReference type="InterPro" id="IPR036388">
    <property type="entry name" value="WH-like_DNA-bd_sf"/>
</dbReference>
<proteinExistence type="predicted"/>
<gene>
    <name evidence="1" type="ORF">GCM10011492_14480</name>
</gene>
<name>A0A916T0C2_9MICO</name>
<dbReference type="Gene3D" id="1.10.10.10">
    <property type="entry name" value="Winged helix-like DNA-binding domain superfamily/Winged helix DNA-binding domain"/>
    <property type="match status" value="1"/>
</dbReference>
<evidence type="ECO:0000313" key="2">
    <source>
        <dbReference type="Proteomes" id="UP000636793"/>
    </source>
</evidence>
<organism evidence="1 2">
    <name type="scientific">Flexivirga endophytica</name>
    <dbReference type="NCBI Taxonomy" id="1849103"/>
    <lineage>
        <taxon>Bacteria</taxon>
        <taxon>Bacillati</taxon>
        <taxon>Actinomycetota</taxon>
        <taxon>Actinomycetes</taxon>
        <taxon>Micrococcales</taxon>
        <taxon>Dermacoccaceae</taxon>
        <taxon>Flexivirga</taxon>
    </lineage>
</organism>